<reference evidence="1" key="1">
    <citation type="journal article" date="2014" name="Front. Microbiol.">
        <title>High frequency of phylogenetically diverse reductive dehalogenase-homologous genes in deep subseafloor sedimentary metagenomes.</title>
        <authorList>
            <person name="Kawai M."/>
            <person name="Futagami T."/>
            <person name="Toyoda A."/>
            <person name="Takaki Y."/>
            <person name="Nishi S."/>
            <person name="Hori S."/>
            <person name="Arai W."/>
            <person name="Tsubouchi T."/>
            <person name="Morono Y."/>
            <person name="Uchiyama I."/>
            <person name="Ito T."/>
            <person name="Fujiyama A."/>
            <person name="Inagaki F."/>
            <person name="Takami H."/>
        </authorList>
    </citation>
    <scope>NUCLEOTIDE SEQUENCE</scope>
    <source>
        <strain evidence="1">Expedition CK06-06</strain>
    </source>
</reference>
<comment type="caution">
    <text evidence="1">The sequence shown here is derived from an EMBL/GenBank/DDBJ whole genome shotgun (WGS) entry which is preliminary data.</text>
</comment>
<feature type="non-terminal residue" evidence="1">
    <location>
        <position position="33"/>
    </location>
</feature>
<protein>
    <submittedName>
        <fullName evidence="1">Uncharacterized protein</fullName>
    </submittedName>
</protein>
<dbReference type="AlphaFoldDB" id="X1GS95"/>
<feature type="non-terminal residue" evidence="1">
    <location>
        <position position="1"/>
    </location>
</feature>
<dbReference type="EMBL" id="BARU01016285">
    <property type="protein sequence ID" value="GAH60027.1"/>
    <property type="molecule type" value="Genomic_DNA"/>
</dbReference>
<proteinExistence type="predicted"/>
<name>X1GS95_9ZZZZ</name>
<gene>
    <name evidence="1" type="ORF">S03H2_27283</name>
</gene>
<evidence type="ECO:0000313" key="1">
    <source>
        <dbReference type="EMBL" id="GAH60027.1"/>
    </source>
</evidence>
<accession>X1GS95</accession>
<organism evidence="1">
    <name type="scientific">marine sediment metagenome</name>
    <dbReference type="NCBI Taxonomy" id="412755"/>
    <lineage>
        <taxon>unclassified sequences</taxon>
        <taxon>metagenomes</taxon>
        <taxon>ecological metagenomes</taxon>
    </lineage>
</organism>
<sequence length="33" mass="3890">ILLENEIKPDRFWLTEDNQIAVAKFSRSEVKSI</sequence>